<feature type="transmembrane region" description="Helical" evidence="2">
    <location>
        <begin position="328"/>
        <end position="349"/>
    </location>
</feature>
<name>A0A914HDY8_GLORO</name>
<dbReference type="Proteomes" id="UP000887572">
    <property type="component" value="Unplaced"/>
</dbReference>
<sequence>MINPVKLKQQCDGSVEVFSYFREMMRRLPKGDDPENFCLKGTISFAFGVSIKYARNSLGLGISHDLDETELAYIVKAPSFFDFTFTIDVVDSLIKNFICYFRDKLVELCNLCEEELYSLIEETQRDGTRLSWQNHPAKRAPNFANLNFKTFLEVIATLYEYPNCEGLYDFVFRNRAISAPTLKIAYLSMLTSLYSFVVTLCSKTYSFAETKPNTAVMCSKPSALFTNRLVNCNRFVSRSQTQFHPVSGKKPPTLDEFDPLNPGEWQLGAFGKILPRLPEGTRCGKLVMGKYGLYSPKIRAIQEDCYPKHEAGVSTEVMTPTLRRMRDFLLFSVVLSVFLSAHNFAMLIWGTKEKPLWPYSWLLIGFPEANPRIGDRSVLCLLLYLWFNRCAAQIIYDSPPIGVSLTRPVLPWLARYFVGAGRRVGEDPEAVGEDPEAVWEEAPEAVWEEASKPEVSKAVWEEASGAVWEEASGSVWEEVSKAVWEVNHRLHTWLRCPCPYCPLRLRFDIARIGIAAPGAVYPITGPSFPANPLPPVSESPLPPPTSVPSLPVPAFADFALPDPSPPVPIATPFFAPAPASFAVPYQPVNLPPPPYEQQIRAPSSAALPFPPPLATQWAIPVQNNVLTNGSLKPKSPKLFFRDVILGGAMPPPPPVKGRPATTSRMNKFNG</sequence>
<protein>
    <submittedName>
        <fullName evidence="4">Uncharacterized protein</fullName>
    </submittedName>
</protein>
<keyword evidence="2" id="KW-1133">Transmembrane helix</keyword>
<feature type="compositionally biased region" description="Polar residues" evidence="1">
    <location>
        <begin position="660"/>
        <end position="670"/>
    </location>
</feature>
<proteinExistence type="predicted"/>
<evidence type="ECO:0000256" key="1">
    <source>
        <dbReference type="SAM" id="MobiDB-lite"/>
    </source>
</evidence>
<dbReference type="WBParaSite" id="Gr19_v10_g1613.t1">
    <property type="protein sequence ID" value="Gr19_v10_g1613.t1"/>
    <property type="gene ID" value="Gr19_v10_g1613"/>
</dbReference>
<organism evidence="3 4">
    <name type="scientific">Globodera rostochiensis</name>
    <name type="common">Golden nematode worm</name>
    <name type="synonym">Heterodera rostochiensis</name>
    <dbReference type="NCBI Taxonomy" id="31243"/>
    <lineage>
        <taxon>Eukaryota</taxon>
        <taxon>Metazoa</taxon>
        <taxon>Ecdysozoa</taxon>
        <taxon>Nematoda</taxon>
        <taxon>Chromadorea</taxon>
        <taxon>Rhabditida</taxon>
        <taxon>Tylenchina</taxon>
        <taxon>Tylenchomorpha</taxon>
        <taxon>Tylenchoidea</taxon>
        <taxon>Heteroderidae</taxon>
        <taxon>Heteroderinae</taxon>
        <taxon>Globodera</taxon>
    </lineage>
</organism>
<keyword evidence="2" id="KW-0812">Transmembrane</keyword>
<feature type="region of interest" description="Disordered" evidence="1">
    <location>
        <begin position="650"/>
        <end position="670"/>
    </location>
</feature>
<evidence type="ECO:0000256" key="2">
    <source>
        <dbReference type="SAM" id="Phobius"/>
    </source>
</evidence>
<evidence type="ECO:0000313" key="4">
    <source>
        <dbReference type="WBParaSite" id="Gr19_v10_g1613.t1"/>
    </source>
</evidence>
<reference evidence="4" key="1">
    <citation type="submission" date="2022-11" db="UniProtKB">
        <authorList>
            <consortium name="WormBaseParasite"/>
        </authorList>
    </citation>
    <scope>IDENTIFICATION</scope>
</reference>
<keyword evidence="2" id="KW-0472">Membrane</keyword>
<dbReference type="AlphaFoldDB" id="A0A914HDY8"/>
<accession>A0A914HDY8</accession>
<keyword evidence="3" id="KW-1185">Reference proteome</keyword>
<evidence type="ECO:0000313" key="3">
    <source>
        <dbReference type="Proteomes" id="UP000887572"/>
    </source>
</evidence>